<feature type="domain" description="C-type lectin" evidence="25">
    <location>
        <begin position="24"/>
        <end position="145"/>
    </location>
</feature>
<evidence type="ECO:0000256" key="10">
    <source>
        <dbReference type="ARBA" id="ARBA00022837"/>
    </source>
</evidence>
<dbReference type="PANTHER" id="PTHR19325">
    <property type="entry name" value="COMPLEMENT COMPONENT-RELATED SUSHI DOMAIN-CONTAINING"/>
    <property type="match status" value="1"/>
</dbReference>
<dbReference type="Pfam" id="PF00084">
    <property type="entry name" value="Sushi"/>
    <property type="match status" value="11"/>
</dbReference>
<sequence length="944" mass="103348">MAFMKHIRLCFGWLAVAIMVHNEVEAWTYHYRTDGNMDWETARRWCQQDYTDMVAIQNQEEIAYLNNTLPYHKQYYWIGIRKVEGQWTWVGTKKPLTDEAANWAQGEPNNQGSGEDCVEIYIKRGKDTAMWNDEKCSKSKAPLCYKASCLNTSCSEHAECVENIGSYICKCHPGFTGPRCEEAVQCRPLRQPIWGFLQCNHVYREFQFSSSCHFHCAHGYTLIGSQNLHCLESGDWNSDPPECQAVQCPPITVATGGWSMNCSHPINTNSYNSTCTFNCEEGFELVGSLTTQCDHTGQWTHKTPTCTAVSCSTLLAPAKGHMSCDGPLGKFSFRSSCNISCEEGYALRGENRITCLKTGNWSAYAPTCEVLRCSPLKSVPHGSLHCMDPLDEFSYGSTCWMECDLGFQLMSTNFTHCTSQGKWSHSLSVCEAVQCSPISGNSSGWSLNCSHPISTNSYNSTCTFSCEEGFELRGSHTSQCDHTGQWTHKTPTCTAVACNPLVTPVNGNVSCADPLGKFSFRSSCTVSCEEGYTLTGANTLTCLKTGNWTAEAPTCEAVSCGTLLTPVNSHMTCADPLGKFSFRSSCDVTCNEGYTLRGENILTCMETSNWSADTPTCEARQCPLLLSPENGRMNCSHLHSSFSFGSHCSFGCEDGHVLTGEPTLDCTATGSWSQEMPSCNAVQCEPLAHSPLPQSHTPPVPFMNCSHPRGNFNFGSQCMFQCSDGYRLNGSNELVCTSAGIWTDLLPTCVARQCPLLLSPENGRMNCSHLHSSFSFGSHCSFGCEDGHVLTGEPTLDCTATGSWSQEMPSCNAVQCEPLAHSPLPQSHTPPVPFMNCSHPRGNFSFGSQCMFQCSDGYRLNGSNELVCTSAGIWTDLLPTCIAKEMPLGTSLLVYIATGAASSLGLLTVGGLFLLLVQRLTKKAKFTPDNSAWDGSLNPAFEDI</sequence>
<evidence type="ECO:0000256" key="11">
    <source>
        <dbReference type="ARBA" id="ARBA00022889"/>
    </source>
</evidence>
<feature type="disulfide bond" evidence="21">
    <location>
        <begin position="216"/>
        <end position="243"/>
    </location>
</feature>
<evidence type="ECO:0000313" key="28">
    <source>
        <dbReference type="Proteomes" id="UP001501920"/>
    </source>
</evidence>
<evidence type="ECO:0000313" key="27">
    <source>
        <dbReference type="Ensembl" id="ENSPNAP00000001262.2"/>
    </source>
</evidence>
<feature type="disulfide bond" evidence="21">
    <location>
        <begin position="466"/>
        <end position="493"/>
    </location>
</feature>
<dbReference type="CDD" id="cd00033">
    <property type="entry name" value="CCP"/>
    <property type="match status" value="11"/>
</dbReference>
<feature type="domain" description="Sushi" evidence="26">
    <location>
        <begin position="496"/>
        <end position="557"/>
    </location>
</feature>
<evidence type="ECO:0000256" key="7">
    <source>
        <dbReference type="ARBA" id="ARBA00022729"/>
    </source>
</evidence>
<reference evidence="27 28" key="1">
    <citation type="submission" date="2020-10" db="EMBL/GenBank/DDBJ databases">
        <title>Pygocentrus nattereri (red-bellied piranha) genome, fPygNat1, primary haplotype.</title>
        <authorList>
            <person name="Myers G."/>
            <person name="Meyer A."/>
            <person name="Karagic N."/>
            <person name="Pippel M."/>
            <person name="Winkler S."/>
            <person name="Tracey A."/>
            <person name="Wood J."/>
            <person name="Formenti G."/>
            <person name="Howe K."/>
            <person name="Fedrigo O."/>
            <person name="Jarvis E.D."/>
        </authorList>
    </citation>
    <scope>NUCLEOTIDE SEQUENCE [LARGE SCALE GENOMIC DNA]</scope>
</reference>
<gene>
    <name evidence="27" type="primary">SELP</name>
</gene>
<feature type="domain" description="Sushi" evidence="26">
    <location>
        <begin position="246"/>
        <end position="308"/>
    </location>
</feature>
<proteinExistence type="inferred from homology"/>
<dbReference type="PROSITE" id="PS50041">
    <property type="entry name" value="C_TYPE_LECTIN_2"/>
    <property type="match status" value="1"/>
</dbReference>
<dbReference type="SMART" id="SM00032">
    <property type="entry name" value="CCP"/>
    <property type="match status" value="11"/>
</dbReference>
<feature type="domain" description="Sushi" evidence="26">
    <location>
        <begin position="371"/>
        <end position="432"/>
    </location>
</feature>
<evidence type="ECO:0000256" key="23">
    <source>
        <dbReference type="SAM" id="SignalP"/>
    </source>
</evidence>
<keyword evidence="28" id="KW-1185">Reference proteome</keyword>
<reference evidence="27" key="2">
    <citation type="submission" date="2025-08" db="UniProtKB">
        <authorList>
            <consortium name="Ensembl"/>
        </authorList>
    </citation>
    <scope>IDENTIFICATION</scope>
</reference>
<dbReference type="Proteomes" id="UP001501920">
    <property type="component" value="Chromosome 4"/>
</dbReference>
<evidence type="ECO:0000259" key="25">
    <source>
        <dbReference type="PROSITE" id="PS50041"/>
    </source>
</evidence>
<feature type="domain" description="Sushi" evidence="26">
    <location>
        <begin position="682"/>
        <end position="751"/>
    </location>
</feature>
<dbReference type="SMART" id="SM00034">
    <property type="entry name" value="CLECT"/>
    <property type="match status" value="1"/>
</dbReference>
<keyword evidence="22" id="KW-0472">Membrane</keyword>
<keyword evidence="7 23" id="KW-0732">Signal</keyword>
<feature type="domain" description="Sushi" evidence="26">
    <location>
        <begin position="433"/>
        <end position="495"/>
    </location>
</feature>
<dbReference type="SUPFAM" id="SSF56436">
    <property type="entry name" value="C-type lectin-like"/>
    <property type="match status" value="1"/>
</dbReference>
<keyword evidence="11" id="KW-0130">Cell adhesion</keyword>
<evidence type="ECO:0000256" key="20">
    <source>
        <dbReference type="PROSITE-ProRule" id="PRU00076"/>
    </source>
</evidence>
<name>A0A3B4BNB9_PYGNA</name>
<evidence type="ECO:0000256" key="2">
    <source>
        <dbReference type="ARBA" id="ARBA00007360"/>
    </source>
</evidence>
<dbReference type="PROSITE" id="PS50923">
    <property type="entry name" value="SUSHI"/>
    <property type="match status" value="11"/>
</dbReference>
<dbReference type="SMART" id="SM00181">
    <property type="entry name" value="EGF"/>
    <property type="match status" value="1"/>
</dbReference>
<evidence type="ECO:0000259" key="26">
    <source>
        <dbReference type="PROSITE" id="PS50923"/>
    </source>
</evidence>
<dbReference type="FunFam" id="3.10.100.10:FF:000007">
    <property type="entry name" value="L-selectin"/>
    <property type="match status" value="1"/>
</dbReference>
<keyword evidence="13" id="KW-0325">Glycoprotein</keyword>
<dbReference type="Gene3D" id="3.10.100.10">
    <property type="entry name" value="Mannose-Binding Protein A, subunit A"/>
    <property type="match status" value="1"/>
</dbReference>
<evidence type="ECO:0000256" key="4">
    <source>
        <dbReference type="ARBA" id="ARBA00022536"/>
    </source>
</evidence>
<feature type="disulfide bond" evidence="21">
    <location>
        <begin position="341"/>
        <end position="368"/>
    </location>
</feature>
<keyword evidence="10" id="KW-0106">Calcium</keyword>
<feature type="disulfide bond" evidence="21">
    <location>
        <begin position="854"/>
        <end position="881"/>
    </location>
</feature>
<dbReference type="CDD" id="cd03592">
    <property type="entry name" value="CLECT_selectins_like"/>
    <property type="match status" value="1"/>
</dbReference>
<evidence type="ECO:0000256" key="16">
    <source>
        <dbReference type="ARBA" id="ARBA00041401"/>
    </source>
</evidence>
<dbReference type="InterPro" id="IPR000436">
    <property type="entry name" value="Sushi_SCR_CCP_dom"/>
</dbReference>
<evidence type="ECO:0000256" key="21">
    <source>
        <dbReference type="PROSITE-ProRule" id="PRU00302"/>
    </source>
</evidence>
<dbReference type="InterPro" id="IPR016186">
    <property type="entry name" value="C-type_lectin-like/link_sf"/>
</dbReference>
<dbReference type="PROSITE" id="PS00022">
    <property type="entry name" value="EGF_1"/>
    <property type="match status" value="1"/>
</dbReference>
<keyword evidence="3" id="KW-1003">Cell membrane</keyword>
<comment type="function">
    <text evidence="19">Cell-surface glycoprotein having a role in immunoadhesion. Mediates in the adhesion of blood neutrophils in cytokine-activated endothelium through interaction with SELPLG/PSGL1. May have a role in capillary morphogenesis.</text>
</comment>
<dbReference type="GeneTree" id="ENSGT00940000160168"/>
<keyword evidence="6" id="KW-0479">Metal-binding</keyword>
<dbReference type="PROSITE" id="PS01186">
    <property type="entry name" value="EGF_2"/>
    <property type="match status" value="1"/>
</dbReference>
<evidence type="ECO:0000256" key="13">
    <source>
        <dbReference type="ARBA" id="ARBA00023180"/>
    </source>
</evidence>
<dbReference type="SUPFAM" id="SSF57535">
    <property type="entry name" value="Complement control module/SCR domain"/>
    <property type="match status" value="11"/>
</dbReference>
<feature type="domain" description="Sushi" evidence="26">
    <location>
        <begin position="184"/>
        <end position="245"/>
    </location>
</feature>
<feature type="disulfide bond" evidence="21">
    <location>
        <begin position="722"/>
        <end position="749"/>
    </location>
</feature>
<dbReference type="GO" id="GO:0007155">
    <property type="term" value="P:cell adhesion"/>
    <property type="evidence" value="ECO:0007669"/>
    <property type="project" value="UniProtKB-KW"/>
</dbReference>
<keyword evidence="4 20" id="KW-0245">EGF-like domain</keyword>
<dbReference type="InterPro" id="IPR002396">
    <property type="entry name" value="Selectin_superfamily"/>
</dbReference>
<feature type="disulfide bond" evidence="21">
    <location>
        <begin position="279"/>
        <end position="306"/>
    </location>
</feature>
<evidence type="ECO:0000256" key="18">
    <source>
        <dbReference type="ARBA" id="ARBA00043124"/>
    </source>
</evidence>
<dbReference type="SMART" id="SM00179">
    <property type="entry name" value="EGF_CA"/>
    <property type="match status" value="1"/>
</dbReference>
<comment type="similarity">
    <text evidence="2">Belongs to the selectin/LECAM family.</text>
</comment>
<dbReference type="CDD" id="cd00054">
    <property type="entry name" value="EGF_CA"/>
    <property type="match status" value="1"/>
</dbReference>
<dbReference type="Pfam" id="PF00008">
    <property type="entry name" value="EGF"/>
    <property type="match status" value="1"/>
</dbReference>
<evidence type="ECO:0000256" key="22">
    <source>
        <dbReference type="SAM" id="Phobius"/>
    </source>
</evidence>
<dbReference type="SUPFAM" id="SSF57196">
    <property type="entry name" value="EGF/Laminin"/>
    <property type="match status" value="1"/>
</dbReference>
<feature type="disulfide bond" evidence="21">
    <location>
        <begin position="403"/>
        <end position="430"/>
    </location>
</feature>
<feature type="domain" description="Sushi" evidence="26">
    <location>
        <begin position="814"/>
        <end position="883"/>
    </location>
</feature>
<feature type="domain" description="Sushi" evidence="26">
    <location>
        <begin position="309"/>
        <end position="370"/>
    </location>
</feature>
<dbReference type="PROSITE" id="PS50026">
    <property type="entry name" value="EGF_3"/>
    <property type="match status" value="1"/>
</dbReference>
<keyword evidence="22" id="KW-1133">Transmembrane helix</keyword>
<feature type="chain" id="PRO_5043534334" description="E-selectin" evidence="23">
    <location>
        <begin position="27"/>
        <end position="944"/>
    </location>
</feature>
<dbReference type="InterPro" id="IPR001304">
    <property type="entry name" value="C-type_lectin-like"/>
</dbReference>
<evidence type="ECO:0000256" key="5">
    <source>
        <dbReference type="ARBA" id="ARBA00022659"/>
    </source>
</evidence>
<protein>
    <recommendedName>
        <fullName evidence="15">E-selectin</fullName>
    </recommendedName>
    <alternativeName>
        <fullName evidence="16">CD62 antigen-like family member E</fullName>
    </alternativeName>
    <alternativeName>
        <fullName evidence="17">Endothelial leukocyte adhesion molecule 1</fullName>
    </alternativeName>
    <alternativeName>
        <fullName evidence="18">Leukocyte-endothelial cell adhesion molecule 2</fullName>
    </alternativeName>
</protein>
<organism evidence="27 28">
    <name type="scientific">Pygocentrus nattereri</name>
    <name type="common">Red-bellied piranha</name>
    <dbReference type="NCBI Taxonomy" id="42514"/>
    <lineage>
        <taxon>Eukaryota</taxon>
        <taxon>Metazoa</taxon>
        <taxon>Chordata</taxon>
        <taxon>Craniata</taxon>
        <taxon>Vertebrata</taxon>
        <taxon>Euteleostomi</taxon>
        <taxon>Actinopterygii</taxon>
        <taxon>Neopterygii</taxon>
        <taxon>Teleostei</taxon>
        <taxon>Ostariophysi</taxon>
        <taxon>Characiformes</taxon>
        <taxon>Characoidei</taxon>
        <taxon>Pygocentrus</taxon>
    </lineage>
</organism>
<feature type="disulfide bond" evidence="21">
    <location>
        <begin position="590"/>
        <end position="617"/>
    </location>
</feature>
<dbReference type="PRINTS" id="PR00343">
    <property type="entry name" value="SELECTIN"/>
</dbReference>
<feature type="domain" description="EGF-like" evidence="24">
    <location>
        <begin position="145"/>
        <end position="181"/>
    </location>
</feature>
<comment type="subunit">
    <text evidence="14">Interacts with SELPLG/PSGL1 and PODXL2 through the sialyl Lewis X epitope. SELPLG sulfation appears not to be required for this interaction.</text>
</comment>
<feature type="domain" description="Sushi" evidence="26">
    <location>
        <begin position="620"/>
        <end position="681"/>
    </location>
</feature>
<evidence type="ECO:0000259" key="24">
    <source>
        <dbReference type="PROSITE" id="PS50026"/>
    </source>
</evidence>
<dbReference type="GO" id="GO:0005886">
    <property type="term" value="C:plasma membrane"/>
    <property type="evidence" value="ECO:0007669"/>
    <property type="project" value="UniProtKB-SubCell"/>
</dbReference>
<evidence type="ECO:0000256" key="14">
    <source>
        <dbReference type="ARBA" id="ARBA00038738"/>
    </source>
</evidence>
<evidence type="ECO:0000256" key="6">
    <source>
        <dbReference type="ARBA" id="ARBA00022723"/>
    </source>
</evidence>
<keyword evidence="12 20" id="KW-1015">Disulfide bond</keyword>
<feature type="transmembrane region" description="Helical" evidence="22">
    <location>
        <begin position="892"/>
        <end position="917"/>
    </location>
</feature>
<keyword evidence="22" id="KW-0812">Transmembrane</keyword>
<evidence type="ECO:0000256" key="19">
    <source>
        <dbReference type="ARBA" id="ARBA00045695"/>
    </source>
</evidence>
<dbReference type="Pfam" id="PF00059">
    <property type="entry name" value="Lectin_C"/>
    <property type="match status" value="1"/>
</dbReference>
<feature type="domain" description="Sushi" evidence="26">
    <location>
        <begin position="752"/>
        <end position="813"/>
    </location>
</feature>
<dbReference type="InterPro" id="IPR001881">
    <property type="entry name" value="EGF-like_Ca-bd_dom"/>
</dbReference>
<dbReference type="InterPro" id="IPR050350">
    <property type="entry name" value="Compl-Cell_Adhes-Reg"/>
</dbReference>
<evidence type="ECO:0000256" key="3">
    <source>
        <dbReference type="ARBA" id="ARBA00022475"/>
    </source>
</evidence>
<comment type="caution">
    <text evidence="20">Lacks conserved residue(s) required for the propagation of feature annotation.</text>
</comment>
<dbReference type="FunFam" id="2.10.70.10:FF:000001">
    <property type="entry name" value="Selectin P"/>
    <property type="match status" value="11"/>
</dbReference>
<evidence type="ECO:0000256" key="15">
    <source>
        <dbReference type="ARBA" id="ARBA00040812"/>
    </source>
</evidence>
<feature type="domain" description="Sushi" evidence="26">
    <location>
        <begin position="558"/>
        <end position="619"/>
    </location>
</feature>
<evidence type="ECO:0000256" key="12">
    <source>
        <dbReference type="ARBA" id="ARBA00023157"/>
    </source>
</evidence>
<comment type="subcellular location">
    <subcellularLocation>
        <location evidence="1">Cell membrane</location>
        <topology evidence="1">Single-pass type I membrane protein</topology>
    </subcellularLocation>
</comment>
<dbReference type="GO" id="GO:0030246">
    <property type="term" value="F:carbohydrate binding"/>
    <property type="evidence" value="ECO:0007669"/>
    <property type="project" value="UniProtKB-KW"/>
</dbReference>
<keyword evidence="9" id="KW-0677">Repeat</keyword>
<evidence type="ECO:0000256" key="8">
    <source>
        <dbReference type="ARBA" id="ARBA00022734"/>
    </source>
</evidence>
<feature type="disulfide bond" evidence="21">
    <location>
        <begin position="528"/>
        <end position="555"/>
    </location>
</feature>
<evidence type="ECO:0000256" key="1">
    <source>
        <dbReference type="ARBA" id="ARBA00004251"/>
    </source>
</evidence>
<dbReference type="PANTHER" id="PTHR19325:SF493">
    <property type="entry name" value="E-SELECTIN"/>
    <property type="match status" value="1"/>
</dbReference>
<keyword evidence="5 21" id="KW-0768">Sushi</keyword>
<dbReference type="InterPro" id="IPR033991">
    <property type="entry name" value="Selectin_CTLD"/>
</dbReference>
<dbReference type="Gene3D" id="2.10.25.10">
    <property type="entry name" value="Laminin"/>
    <property type="match status" value="1"/>
</dbReference>
<dbReference type="InterPro" id="IPR000742">
    <property type="entry name" value="EGF"/>
</dbReference>
<reference evidence="27" key="3">
    <citation type="submission" date="2025-09" db="UniProtKB">
        <authorList>
            <consortium name="Ensembl"/>
        </authorList>
    </citation>
    <scope>IDENTIFICATION</scope>
</reference>
<dbReference type="InterPro" id="IPR035976">
    <property type="entry name" value="Sushi/SCR/CCP_sf"/>
</dbReference>
<dbReference type="GO" id="GO:0005509">
    <property type="term" value="F:calcium ion binding"/>
    <property type="evidence" value="ECO:0007669"/>
    <property type="project" value="InterPro"/>
</dbReference>
<dbReference type="InterPro" id="IPR016187">
    <property type="entry name" value="CTDL_fold"/>
</dbReference>
<feature type="disulfide bond" evidence="21">
    <location>
        <begin position="784"/>
        <end position="811"/>
    </location>
</feature>
<feature type="signal peptide" evidence="23">
    <location>
        <begin position="1"/>
        <end position="26"/>
    </location>
</feature>
<keyword evidence="8" id="KW-0430">Lectin</keyword>
<feature type="disulfide bond" evidence="20">
    <location>
        <begin position="171"/>
        <end position="180"/>
    </location>
</feature>
<feature type="disulfide bond" evidence="21">
    <location>
        <begin position="652"/>
        <end position="679"/>
    </location>
</feature>
<evidence type="ECO:0000256" key="17">
    <source>
        <dbReference type="ARBA" id="ARBA00042113"/>
    </source>
</evidence>
<accession>A0A3B4BNB9</accession>
<evidence type="ECO:0000256" key="9">
    <source>
        <dbReference type="ARBA" id="ARBA00022737"/>
    </source>
</evidence>
<dbReference type="Ensembl" id="ENSPNAT00000012472.2">
    <property type="protein sequence ID" value="ENSPNAP00000001262.2"/>
    <property type="gene ID" value="ENSPNAG00000008133.2"/>
</dbReference>
<dbReference type="Gene3D" id="2.10.70.10">
    <property type="entry name" value="Complement Module, domain 1"/>
    <property type="match status" value="11"/>
</dbReference>
<dbReference type="AlphaFoldDB" id="A0A3B4BNB9"/>